<evidence type="ECO:0000313" key="1">
    <source>
        <dbReference type="EMBL" id="GBM06585.1"/>
    </source>
</evidence>
<name>A0A4Y2CTJ3_ARAVE</name>
<sequence length="135" mass="15048">MPPNIKRCSLIALKARYETNGGLFWDGSRNFEPQSNVEDDTRAGSPSLSFRTATEGRRMTHEVGFSAHRVLIYGGSPIESGFEPGASGAVAKTLRQRHRGPVALRAERFKVQNVYHYISLCFSEERSPINDSLFS</sequence>
<gene>
    <name evidence="1" type="ORF">AVEN_220027_1</name>
</gene>
<evidence type="ECO:0000313" key="2">
    <source>
        <dbReference type="Proteomes" id="UP000499080"/>
    </source>
</evidence>
<protein>
    <submittedName>
        <fullName evidence="1">Uncharacterized protein</fullName>
    </submittedName>
</protein>
<accession>A0A4Y2CTJ3</accession>
<comment type="caution">
    <text evidence="1">The sequence shown here is derived from an EMBL/GenBank/DDBJ whole genome shotgun (WGS) entry which is preliminary data.</text>
</comment>
<keyword evidence="2" id="KW-1185">Reference proteome</keyword>
<dbReference type="EMBL" id="BGPR01000231">
    <property type="protein sequence ID" value="GBM06585.1"/>
    <property type="molecule type" value="Genomic_DNA"/>
</dbReference>
<reference evidence="1 2" key="1">
    <citation type="journal article" date="2019" name="Sci. Rep.">
        <title>Orb-weaving spider Araneus ventricosus genome elucidates the spidroin gene catalogue.</title>
        <authorList>
            <person name="Kono N."/>
            <person name="Nakamura H."/>
            <person name="Ohtoshi R."/>
            <person name="Moran D.A.P."/>
            <person name="Shinohara A."/>
            <person name="Yoshida Y."/>
            <person name="Fujiwara M."/>
            <person name="Mori M."/>
            <person name="Tomita M."/>
            <person name="Arakawa K."/>
        </authorList>
    </citation>
    <scope>NUCLEOTIDE SEQUENCE [LARGE SCALE GENOMIC DNA]</scope>
</reference>
<organism evidence="1 2">
    <name type="scientific">Araneus ventricosus</name>
    <name type="common">Orbweaver spider</name>
    <name type="synonym">Epeira ventricosa</name>
    <dbReference type="NCBI Taxonomy" id="182803"/>
    <lineage>
        <taxon>Eukaryota</taxon>
        <taxon>Metazoa</taxon>
        <taxon>Ecdysozoa</taxon>
        <taxon>Arthropoda</taxon>
        <taxon>Chelicerata</taxon>
        <taxon>Arachnida</taxon>
        <taxon>Araneae</taxon>
        <taxon>Araneomorphae</taxon>
        <taxon>Entelegynae</taxon>
        <taxon>Araneoidea</taxon>
        <taxon>Araneidae</taxon>
        <taxon>Araneus</taxon>
    </lineage>
</organism>
<dbReference type="Proteomes" id="UP000499080">
    <property type="component" value="Unassembled WGS sequence"/>
</dbReference>
<proteinExistence type="predicted"/>
<dbReference type="AlphaFoldDB" id="A0A4Y2CTJ3"/>